<protein>
    <recommendedName>
        <fullName evidence="4">General secretion pathway GspH domain-containing protein</fullName>
    </recommendedName>
</protein>
<dbReference type="NCBIfam" id="TIGR02532">
    <property type="entry name" value="IV_pilin_GFxxxE"/>
    <property type="match status" value="1"/>
</dbReference>
<feature type="transmembrane region" description="Helical" evidence="1">
    <location>
        <begin position="7"/>
        <end position="28"/>
    </location>
</feature>
<organism evidence="2 3">
    <name type="scientific">Candidatus Kaiserbacteria bacterium RIFCSPHIGHO2_01_FULL_49_13</name>
    <dbReference type="NCBI Taxonomy" id="1798477"/>
    <lineage>
        <taxon>Bacteria</taxon>
        <taxon>Candidatus Kaiseribacteriota</taxon>
    </lineage>
</organism>
<sequence>MSRAFSLLEVLIVLALFGGLFIFTITALNQFGSIKTLDTGAVEIAAVLNEARSRATGSVSAMSYGVYFTTSTVTLFKGETYNASDPGNEITTLSSRIQISAVNLVSGGSDVVFARASGKASTAGNVVVALIADVAKTRTITIEATGLIRVAQI</sequence>
<dbReference type="Proteomes" id="UP000178344">
    <property type="component" value="Unassembled WGS sequence"/>
</dbReference>
<evidence type="ECO:0008006" key="4">
    <source>
        <dbReference type="Google" id="ProtNLM"/>
    </source>
</evidence>
<gene>
    <name evidence="2" type="ORF">A2671_01235</name>
</gene>
<evidence type="ECO:0000313" key="3">
    <source>
        <dbReference type="Proteomes" id="UP000178344"/>
    </source>
</evidence>
<dbReference type="AlphaFoldDB" id="A0A1F6CF53"/>
<comment type="caution">
    <text evidence="2">The sequence shown here is derived from an EMBL/GenBank/DDBJ whole genome shotgun (WGS) entry which is preliminary data.</text>
</comment>
<keyword evidence="1" id="KW-1133">Transmembrane helix</keyword>
<reference evidence="2 3" key="1">
    <citation type="journal article" date="2016" name="Nat. Commun.">
        <title>Thousands of microbial genomes shed light on interconnected biogeochemical processes in an aquifer system.</title>
        <authorList>
            <person name="Anantharaman K."/>
            <person name="Brown C.T."/>
            <person name="Hug L.A."/>
            <person name="Sharon I."/>
            <person name="Castelle C.J."/>
            <person name="Probst A.J."/>
            <person name="Thomas B.C."/>
            <person name="Singh A."/>
            <person name="Wilkins M.J."/>
            <person name="Karaoz U."/>
            <person name="Brodie E.L."/>
            <person name="Williams K.H."/>
            <person name="Hubbard S.S."/>
            <person name="Banfield J.F."/>
        </authorList>
    </citation>
    <scope>NUCLEOTIDE SEQUENCE [LARGE SCALE GENOMIC DNA]</scope>
</reference>
<name>A0A1F6CF53_9BACT</name>
<dbReference type="InterPro" id="IPR012902">
    <property type="entry name" value="N_methyl_site"/>
</dbReference>
<proteinExistence type="predicted"/>
<accession>A0A1F6CF53</accession>
<keyword evidence="1" id="KW-0472">Membrane</keyword>
<dbReference type="EMBL" id="MFKQ01000001">
    <property type="protein sequence ID" value="OGG47836.1"/>
    <property type="molecule type" value="Genomic_DNA"/>
</dbReference>
<evidence type="ECO:0000256" key="1">
    <source>
        <dbReference type="SAM" id="Phobius"/>
    </source>
</evidence>
<evidence type="ECO:0000313" key="2">
    <source>
        <dbReference type="EMBL" id="OGG47836.1"/>
    </source>
</evidence>
<keyword evidence="1" id="KW-0812">Transmembrane</keyword>